<keyword evidence="1 4" id="KW-0328">Glycosyltransferase</keyword>
<keyword evidence="2 4" id="KW-0808">Transferase</keyword>
<dbReference type="EMBL" id="CP098502">
    <property type="protein sequence ID" value="UTI65952.1"/>
    <property type="molecule type" value="Genomic_DNA"/>
</dbReference>
<dbReference type="GO" id="GO:0016757">
    <property type="term" value="F:glycosyltransferase activity"/>
    <property type="evidence" value="ECO:0007669"/>
    <property type="project" value="UniProtKB-KW"/>
</dbReference>
<evidence type="ECO:0000256" key="1">
    <source>
        <dbReference type="ARBA" id="ARBA00022676"/>
    </source>
</evidence>
<dbReference type="SUPFAM" id="SSF53756">
    <property type="entry name" value="UDP-Glycosyltransferase/glycogen phosphorylase"/>
    <property type="match status" value="1"/>
</dbReference>
<dbReference type="InterPro" id="IPR050194">
    <property type="entry name" value="Glycosyltransferase_grp1"/>
</dbReference>
<dbReference type="InterPro" id="IPR028098">
    <property type="entry name" value="Glyco_trans_4-like_N"/>
</dbReference>
<sequence>MSPEALLDRRPPTAGARAATAGARAATAAEAQRAVTRRLRAVPDRPLRIVDVTMFYGERSGGIRTYLDAKIADHARTRAYEHHVITPGPVERHEGGRHELPGLRVGPANGYRLPLGVRRLHRTLTDLRPDVVLLHDPFWGPLGVTSTARAVGARVVAVCHGSSELDARGIPGPHAVYAPVLRAWLRRAYAGVDALMSVADPEPDCGRPATIPLRLGVHEAFRPQPGVARGDETLYVGRLARQKGVFTLLDAAAAADAPWPLRFVGSGPAREPLQARAERLGIAHRVAFDEFVADRAALARTYAAARCVVMPGAHETFGLVGLEAAASGARVVCCHTAPSGAAIGELAHVYAPGDVEGLAKAIAYARAAPVKHGEAIALSRRYAWPRRFAQELESMRELVR</sequence>
<protein>
    <submittedName>
        <fullName evidence="4">Glycosyltransferase</fullName>
        <ecNumber evidence="4">2.4.-.-</ecNumber>
    </submittedName>
</protein>
<evidence type="ECO:0000256" key="2">
    <source>
        <dbReference type="ARBA" id="ARBA00022679"/>
    </source>
</evidence>
<evidence type="ECO:0000313" key="5">
    <source>
        <dbReference type="Proteomes" id="UP001056035"/>
    </source>
</evidence>
<accession>A0ABY5DZ94</accession>
<gene>
    <name evidence="4" type="ORF">NBH00_07005</name>
</gene>
<dbReference type="Proteomes" id="UP001056035">
    <property type="component" value="Chromosome"/>
</dbReference>
<proteinExistence type="predicted"/>
<evidence type="ECO:0000313" key="4">
    <source>
        <dbReference type="EMBL" id="UTI65952.1"/>
    </source>
</evidence>
<dbReference type="PANTHER" id="PTHR45947:SF3">
    <property type="entry name" value="SULFOQUINOVOSYL TRANSFERASE SQD2"/>
    <property type="match status" value="1"/>
</dbReference>
<dbReference type="Gene3D" id="3.40.50.2000">
    <property type="entry name" value="Glycogen Phosphorylase B"/>
    <property type="match status" value="2"/>
</dbReference>
<dbReference type="PANTHER" id="PTHR45947">
    <property type="entry name" value="SULFOQUINOVOSYL TRANSFERASE SQD2"/>
    <property type="match status" value="1"/>
</dbReference>
<keyword evidence="5" id="KW-1185">Reference proteome</keyword>
<organism evidence="4 5">
    <name type="scientific">Paraconexibacter antarcticus</name>
    <dbReference type="NCBI Taxonomy" id="2949664"/>
    <lineage>
        <taxon>Bacteria</taxon>
        <taxon>Bacillati</taxon>
        <taxon>Actinomycetota</taxon>
        <taxon>Thermoleophilia</taxon>
        <taxon>Solirubrobacterales</taxon>
        <taxon>Paraconexibacteraceae</taxon>
        <taxon>Paraconexibacter</taxon>
    </lineage>
</organism>
<feature type="domain" description="Glycosyltransferase subfamily 4-like N-terminal" evidence="3">
    <location>
        <begin position="61"/>
        <end position="198"/>
    </location>
</feature>
<name>A0ABY5DZ94_9ACTN</name>
<reference evidence="4 5" key="1">
    <citation type="submission" date="2022-06" db="EMBL/GenBank/DDBJ databases">
        <title>Paraconexibacter antarcticus.</title>
        <authorList>
            <person name="Kim C.S."/>
        </authorList>
    </citation>
    <scope>NUCLEOTIDE SEQUENCE [LARGE SCALE GENOMIC DNA]</scope>
    <source>
        <strain evidence="4 5">02-257</strain>
    </source>
</reference>
<dbReference type="Pfam" id="PF13692">
    <property type="entry name" value="Glyco_trans_1_4"/>
    <property type="match status" value="1"/>
</dbReference>
<dbReference type="RefSeq" id="WP_254572630.1">
    <property type="nucleotide sequence ID" value="NZ_CP098502.1"/>
</dbReference>
<evidence type="ECO:0000259" key="3">
    <source>
        <dbReference type="Pfam" id="PF13439"/>
    </source>
</evidence>
<dbReference type="EC" id="2.4.-.-" evidence="4"/>
<dbReference type="Pfam" id="PF13439">
    <property type="entry name" value="Glyco_transf_4"/>
    <property type="match status" value="1"/>
</dbReference>